<dbReference type="EMBL" id="FOOH01000043">
    <property type="protein sequence ID" value="SFG23367.1"/>
    <property type="molecule type" value="Genomic_DNA"/>
</dbReference>
<dbReference type="AlphaFoldDB" id="A0A1I2QAS2"/>
<reference evidence="2" key="1">
    <citation type="submission" date="2016-10" db="EMBL/GenBank/DDBJ databases">
        <authorList>
            <person name="Varghese N."/>
            <person name="Submissions S."/>
        </authorList>
    </citation>
    <scope>NUCLEOTIDE SEQUENCE [LARGE SCALE GENOMIC DNA]</scope>
    <source>
        <strain evidence="2">DSM 23515</strain>
    </source>
</reference>
<evidence type="ECO:0000313" key="1">
    <source>
        <dbReference type="EMBL" id="SFG23367.1"/>
    </source>
</evidence>
<dbReference type="Proteomes" id="UP000199116">
    <property type="component" value="Unassembled WGS sequence"/>
</dbReference>
<accession>A0A1I2QAS2</accession>
<sequence>MSTSNQSYKKLAIPYFKEVFEIIDEIMRKHEIPYYLIGVNAIALELLKEGIKPSRGTKDIDFAVMISSGEDYKKITQDLEEKNFTKVKAPWTFYNKAFNAVIDVLPFGEIEQEFTQNFDKRQIDLHVVGLKEVLEDSREVYIDEKLVQIPPLPGMIILKLVAWSDRPEDRGQDPGDILKIIKHYFDYNFDEILEVHNDVFPEGELDETGKLKIAACVLGRNARKYLNTSERLKKRVSEILDEHTASPASSEFLKKWSSQEDWDLDLAQEILFEFKKGITE</sequence>
<keyword evidence="2" id="KW-1185">Reference proteome</keyword>
<name>A0A1I2QAS2_9FLAO</name>
<proteinExistence type="predicted"/>
<organism evidence="1 2">
    <name type="scientific">Salegentibacter agarivorans</name>
    <dbReference type="NCBI Taxonomy" id="345907"/>
    <lineage>
        <taxon>Bacteria</taxon>
        <taxon>Pseudomonadati</taxon>
        <taxon>Bacteroidota</taxon>
        <taxon>Flavobacteriia</taxon>
        <taxon>Flavobacteriales</taxon>
        <taxon>Flavobacteriaceae</taxon>
        <taxon>Salegentibacter</taxon>
    </lineage>
</organism>
<dbReference type="RefSeq" id="WP_093306620.1">
    <property type="nucleotide sequence ID" value="NZ_FOOH01000043.1"/>
</dbReference>
<evidence type="ECO:0000313" key="2">
    <source>
        <dbReference type="Proteomes" id="UP000199116"/>
    </source>
</evidence>
<gene>
    <name evidence="1" type="ORF">SAMN04488033_14313</name>
</gene>
<dbReference type="GO" id="GO:0016740">
    <property type="term" value="F:transferase activity"/>
    <property type="evidence" value="ECO:0007669"/>
    <property type="project" value="UniProtKB-KW"/>
</dbReference>
<protein>
    <submittedName>
        <fullName evidence="1">Predicted nucleotidyltransferase</fullName>
    </submittedName>
</protein>
<dbReference type="Gene3D" id="3.30.460.40">
    <property type="match status" value="1"/>
</dbReference>
<keyword evidence="1" id="KW-0808">Transferase</keyword>